<dbReference type="Proteomes" id="UP000184012">
    <property type="component" value="Unassembled WGS sequence"/>
</dbReference>
<comment type="caution">
    <text evidence="2">The sequence shown here is derived from an EMBL/GenBank/DDBJ whole genome shotgun (WGS) entry which is preliminary data.</text>
</comment>
<gene>
    <name evidence="2" type="ORF">SAMN04515649_101334</name>
</gene>
<protein>
    <submittedName>
        <fullName evidence="2">Uncharacterized protein</fullName>
    </submittedName>
</protein>
<evidence type="ECO:0000256" key="1">
    <source>
        <dbReference type="SAM" id="Phobius"/>
    </source>
</evidence>
<keyword evidence="1" id="KW-1133">Transmembrane helix</keyword>
<accession>A0AB74EUC9</accession>
<evidence type="ECO:0000313" key="2">
    <source>
        <dbReference type="EMBL" id="SHK94212.1"/>
    </source>
</evidence>
<dbReference type="RefSeq" id="WP_013381422.1">
    <property type="nucleotide sequence ID" value="NC_014624.2"/>
</dbReference>
<keyword evidence="1" id="KW-0812">Transmembrane</keyword>
<keyword evidence="1" id="KW-0472">Membrane</keyword>
<evidence type="ECO:0000313" key="3">
    <source>
        <dbReference type="Proteomes" id="UP000184012"/>
    </source>
</evidence>
<name>A0AB74EUC9_9FIRM</name>
<feature type="transmembrane region" description="Helical" evidence="1">
    <location>
        <begin position="7"/>
        <end position="26"/>
    </location>
</feature>
<reference evidence="2 3" key="1">
    <citation type="submission" date="2016-11" db="EMBL/GenBank/DDBJ databases">
        <authorList>
            <person name="Varghese N."/>
            <person name="Submissions S."/>
        </authorList>
    </citation>
    <scope>NUCLEOTIDE SEQUENCE [LARGE SCALE GENOMIC DNA]</scope>
    <source>
        <strain evidence="2 3">FD</strain>
    </source>
</reference>
<sequence length="81" mass="9514">MGYENIDVGYMAIAFIILIGRIADGLTMAGKIIFFAFTGSLLCCYAFIFFICLRYCVHLALKKYRMWKQWKRRQRESGTRI</sequence>
<proteinExistence type="predicted"/>
<feature type="transmembrane region" description="Helical" evidence="1">
    <location>
        <begin position="32"/>
        <end position="57"/>
    </location>
</feature>
<dbReference type="AlphaFoldDB" id="A0AB74EUC9"/>
<dbReference type="EMBL" id="FRBP01000001">
    <property type="protein sequence ID" value="SHK94212.1"/>
    <property type="molecule type" value="Genomic_DNA"/>
</dbReference>
<dbReference type="GeneID" id="68364102"/>
<organism evidence="2 3">
    <name type="scientific">Eubacterium callanderi</name>
    <dbReference type="NCBI Taxonomy" id="53442"/>
    <lineage>
        <taxon>Bacteria</taxon>
        <taxon>Bacillati</taxon>
        <taxon>Bacillota</taxon>
        <taxon>Clostridia</taxon>
        <taxon>Eubacteriales</taxon>
        <taxon>Eubacteriaceae</taxon>
        <taxon>Eubacterium</taxon>
    </lineage>
</organism>